<dbReference type="InterPro" id="IPR050383">
    <property type="entry name" value="GlyoxalaseI/FosfomycinResist"/>
</dbReference>
<dbReference type="Proteomes" id="UP000064201">
    <property type="component" value="Chromosome"/>
</dbReference>
<dbReference type="PANTHER" id="PTHR21366:SF22">
    <property type="entry name" value="VOC DOMAIN-CONTAINING PROTEIN"/>
    <property type="match status" value="1"/>
</dbReference>
<evidence type="ECO:0000259" key="1">
    <source>
        <dbReference type="PROSITE" id="PS51819"/>
    </source>
</evidence>
<accession>A0A0G3G1T1</accession>
<dbReference type="PANTHER" id="PTHR21366">
    <property type="entry name" value="GLYOXALASE FAMILY PROTEIN"/>
    <property type="match status" value="1"/>
</dbReference>
<dbReference type="Pfam" id="PF00903">
    <property type="entry name" value="Glyoxalase"/>
    <property type="match status" value="1"/>
</dbReference>
<reference evidence="2 3" key="1">
    <citation type="submission" date="2015-04" db="EMBL/GenBank/DDBJ databases">
        <title>Complete Sequence for the Genome of the Thioalkalivibrio versutus D301.</title>
        <authorList>
            <person name="Mu T."/>
            <person name="Zhou J."/>
            <person name="Xu X."/>
        </authorList>
    </citation>
    <scope>NUCLEOTIDE SEQUENCE [LARGE SCALE GENOMIC DNA]</scope>
    <source>
        <strain evidence="2 3">D301</strain>
    </source>
</reference>
<dbReference type="RefSeq" id="WP_047251210.1">
    <property type="nucleotide sequence ID" value="NZ_CP011367.1"/>
</dbReference>
<proteinExistence type="predicted"/>
<dbReference type="OrthoDB" id="9804944at2"/>
<dbReference type="KEGG" id="tvr:TVD_07130"/>
<evidence type="ECO:0000313" key="2">
    <source>
        <dbReference type="EMBL" id="AKJ95148.1"/>
    </source>
</evidence>
<sequence length="131" mass="14193">MTSAKRVEPGILRLHHASLVIADARVAAAFYGEQLGLVPLERPDLDFPGLWYDLGSGQALHLLQVPNPDPTERGVRCGQDRHLALRVRGLEVLAARLEGAGIAVERSRSGRPAAFVRDPDGNTIELIEEGV</sequence>
<dbReference type="PATRIC" id="fig|106634.4.peg.1457"/>
<dbReference type="STRING" id="106634.TVD_07130"/>
<keyword evidence="3" id="KW-1185">Reference proteome</keyword>
<dbReference type="AlphaFoldDB" id="A0A0G3G1T1"/>
<evidence type="ECO:0000313" key="3">
    <source>
        <dbReference type="Proteomes" id="UP000064201"/>
    </source>
</evidence>
<dbReference type="InterPro" id="IPR037523">
    <property type="entry name" value="VOC_core"/>
</dbReference>
<name>A0A0G3G1T1_9GAMM</name>
<gene>
    <name evidence="2" type="ORF">TVD_07130</name>
</gene>
<dbReference type="Gene3D" id="3.10.180.10">
    <property type="entry name" value="2,3-Dihydroxybiphenyl 1,2-Dioxygenase, domain 1"/>
    <property type="match status" value="1"/>
</dbReference>
<dbReference type="PROSITE" id="PS51819">
    <property type="entry name" value="VOC"/>
    <property type="match status" value="1"/>
</dbReference>
<dbReference type="InterPro" id="IPR004360">
    <property type="entry name" value="Glyas_Fos-R_dOase_dom"/>
</dbReference>
<dbReference type="SUPFAM" id="SSF54593">
    <property type="entry name" value="Glyoxalase/Bleomycin resistance protein/Dihydroxybiphenyl dioxygenase"/>
    <property type="match status" value="1"/>
</dbReference>
<dbReference type="InterPro" id="IPR029068">
    <property type="entry name" value="Glyas_Bleomycin-R_OHBP_Dase"/>
</dbReference>
<organism evidence="2 3">
    <name type="scientific">Thioalkalivibrio versutus</name>
    <dbReference type="NCBI Taxonomy" id="106634"/>
    <lineage>
        <taxon>Bacteria</taxon>
        <taxon>Pseudomonadati</taxon>
        <taxon>Pseudomonadota</taxon>
        <taxon>Gammaproteobacteria</taxon>
        <taxon>Chromatiales</taxon>
        <taxon>Ectothiorhodospiraceae</taxon>
        <taxon>Thioalkalivibrio</taxon>
    </lineage>
</organism>
<protein>
    <submittedName>
        <fullName evidence="2">Glyoxalase</fullName>
    </submittedName>
</protein>
<feature type="domain" description="VOC" evidence="1">
    <location>
        <begin position="13"/>
        <end position="129"/>
    </location>
</feature>
<dbReference type="EMBL" id="CP011367">
    <property type="protein sequence ID" value="AKJ95148.1"/>
    <property type="molecule type" value="Genomic_DNA"/>
</dbReference>